<sequence length="194" mass="20508">MPSPRNCLSGLLIVAVAGSATCAGIAAPRSAQADKPAEVATRGQREAKDIVYGDWQKLCFKAGGAPTLCRTSITGKFPTGQTAVRVDLIEREGTPTARLQLFVPVGMYLQQPAKLTVDQGSPLRLPYSWCLTNACIAADVAPPAIIKEMESGKTLALEVVDSNLLALTTSVPLAQFASVHKGAPARTLEQYVDE</sequence>
<name>A0A0A3XM66_BRAJP</name>
<dbReference type="AlphaFoldDB" id="A0A0A3XM66"/>
<gene>
    <name evidence="2" type="ORF">MA20_33960</name>
</gene>
<dbReference type="InterPro" id="IPR038696">
    <property type="entry name" value="IalB_sf"/>
</dbReference>
<dbReference type="EMBL" id="JRPN01000025">
    <property type="protein sequence ID" value="KGT75460.1"/>
    <property type="molecule type" value="Genomic_DNA"/>
</dbReference>
<feature type="chain" id="PRO_5002016518" evidence="1">
    <location>
        <begin position="23"/>
        <end position="194"/>
    </location>
</feature>
<dbReference type="RefSeq" id="WP_028156803.1">
    <property type="nucleotide sequence ID" value="NZ_JANUDC010000001.1"/>
</dbReference>
<keyword evidence="1" id="KW-0732">Signal</keyword>
<proteinExistence type="predicted"/>
<reference evidence="2 3" key="1">
    <citation type="submission" date="2014-09" db="EMBL/GenBank/DDBJ databases">
        <title>Draft genome of Bradyrhizobium japonicum Is-34.</title>
        <authorList>
            <person name="Tsurumaru H."/>
            <person name="Yamakawa T."/>
            <person name="Hashimoto S."/>
            <person name="Okizaki K."/>
            <person name="Kanesaki Y."/>
            <person name="Yoshikawa H."/>
            <person name="Yajima S."/>
        </authorList>
    </citation>
    <scope>NUCLEOTIDE SEQUENCE [LARGE SCALE GENOMIC DNA]</scope>
    <source>
        <strain evidence="2 3">Is-34</strain>
    </source>
</reference>
<evidence type="ECO:0000313" key="3">
    <source>
        <dbReference type="Proteomes" id="UP000030377"/>
    </source>
</evidence>
<feature type="signal peptide" evidence="1">
    <location>
        <begin position="1"/>
        <end position="22"/>
    </location>
</feature>
<organism evidence="2 3">
    <name type="scientific">Bradyrhizobium japonicum</name>
    <dbReference type="NCBI Taxonomy" id="375"/>
    <lineage>
        <taxon>Bacteria</taxon>
        <taxon>Pseudomonadati</taxon>
        <taxon>Pseudomonadota</taxon>
        <taxon>Alphaproteobacteria</taxon>
        <taxon>Hyphomicrobiales</taxon>
        <taxon>Nitrobacteraceae</taxon>
        <taxon>Bradyrhizobium</taxon>
    </lineage>
</organism>
<evidence type="ECO:0000313" key="2">
    <source>
        <dbReference type="EMBL" id="KGT75460.1"/>
    </source>
</evidence>
<evidence type="ECO:0000256" key="1">
    <source>
        <dbReference type="SAM" id="SignalP"/>
    </source>
</evidence>
<comment type="caution">
    <text evidence="2">The sequence shown here is derived from an EMBL/GenBank/DDBJ whole genome shotgun (WGS) entry which is preliminary data.</text>
</comment>
<dbReference type="InterPro" id="IPR010642">
    <property type="entry name" value="Invasion_prot_B"/>
</dbReference>
<dbReference type="Pfam" id="PF06776">
    <property type="entry name" value="IalB"/>
    <property type="match status" value="1"/>
</dbReference>
<protein>
    <submittedName>
        <fullName evidence="2">Invasion protein B</fullName>
    </submittedName>
</protein>
<dbReference type="STRING" id="375.BKD09_RS17510"/>
<dbReference type="Gene3D" id="2.60.40.1880">
    <property type="entry name" value="Invasion associated locus B (IalB) protein"/>
    <property type="match status" value="1"/>
</dbReference>
<accession>A0A0A3XM66</accession>
<dbReference type="Proteomes" id="UP000030377">
    <property type="component" value="Unassembled WGS sequence"/>
</dbReference>